<dbReference type="Proteomes" id="UP000007752">
    <property type="component" value="Chromosome 9"/>
</dbReference>
<proteinExistence type="predicted"/>
<name>A3BXL6_ORYSJ</name>
<gene>
    <name evidence="2" type="ORF">OsJ_28926</name>
</gene>
<reference evidence="2" key="1">
    <citation type="journal article" date="2005" name="PLoS Biol.">
        <title>The genomes of Oryza sativa: a history of duplications.</title>
        <authorList>
            <person name="Yu J."/>
            <person name="Wang J."/>
            <person name="Lin W."/>
            <person name="Li S."/>
            <person name="Li H."/>
            <person name="Zhou J."/>
            <person name="Ni P."/>
            <person name="Dong W."/>
            <person name="Hu S."/>
            <person name="Zeng C."/>
            <person name="Zhang J."/>
            <person name="Zhang Y."/>
            <person name="Li R."/>
            <person name="Xu Z."/>
            <person name="Li S."/>
            <person name="Li X."/>
            <person name="Zheng H."/>
            <person name="Cong L."/>
            <person name="Lin L."/>
            <person name="Yin J."/>
            <person name="Geng J."/>
            <person name="Li G."/>
            <person name="Shi J."/>
            <person name="Liu J."/>
            <person name="Lv H."/>
            <person name="Li J."/>
            <person name="Wang J."/>
            <person name="Deng Y."/>
            <person name="Ran L."/>
            <person name="Shi X."/>
            <person name="Wang X."/>
            <person name="Wu Q."/>
            <person name="Li C."/>
            <person name="Ren X."/>
            <person name="Wang J."/>
            <person name="Wang X."/>
            <person name="Li D."/>
            <person name="Liu D."/>
            <person name="Zhang X."/>
            <person name="Ji Z."/>
            <person name="Zhao W."/>
            <person name="Sun Y."/>
            <person name="Zhang Z."/>
            <person name="Bao J."/>
            <person name="Han Y."/>
            <person name="Dong L."/>
            <person name="Ji J."/>
            <person name="Chen P."/>
            <person name="Wu S."/>
            <person name="Liu J."/>
            <person name="Xiao Y."/>
            <person name="Bu D."/>
            <person name="Tan J."/>
            <person name="Yang L."/>
            <person name="Ye C."/>
            <person name="Zhang J."/>
            <person name="Xu J."/>
            <person name="Zhou Y."/>
            <person name="Yu Y."/>
            <person name="Zhang B."/>
            <person name="Zhuang S."/>
            <person name="Wei H."/>
            <person name="Liu B."/>
            <person name="Lei M."/>
            <person name="Yu H."/>
            <person name="Li Y."/>
            <person name="Xu H."/>
            <person name="Wei S."/>
            <person name="He X."/>
            <person name="Fang L."/>
            <person name="Zhang Z."/>
            <person name="Zhang Y."/>
            <person name="Huang X."/>
            <person name="Su Z."/>
            <person name="Tong W."/>
            <person name="Li J."/>
            <person name="Tong Z."/>
            <person name="Li S."/>
            <person name="Ye J."/>
            <person name="Wang L."/>
            <person name="Fang L."/>
            <person name="Lei T."/>
            <person name="Chen C."/>
            <person name="Chen H."/>
            <person name="Xu Z."/>
            <person name="Li H."/>
            <person name="Huang H."/>
            <person name="Zhang F."/>
            <person name="Xu H."/>
            <person name="Li N."/>
            <person name="Zhao C."/>
            <person name="Li S."/>
            <person name="Dong L."/>
            <person name="Huang Y."/>
            <person name="Li L."/>
            <person name="Xi Y."/>
            <person name="Qi Q."/>
            <person name="Li W."/>
            <person name="Zhang B."/>
            <person name="Hu W."/>
            <person name="Zhang Y."/>
            <person name="Tian X."/>
            <person name="Jiao Y."/>
            <person name="Liang X."/>
            <person name="Jin J."/>
            <person name="Gao L."/>
            <person name="Zheng W."/>
            <person name="Hao B."/>
            <person name="Liu S."/>
            <person name="Wang W."/>
            <person name="Yuan L."/>
            <person name="Cao M."/>
            <person name="McDermott J."/>
            <person name="Samudrala R."/>
            <person name="Wang J."/>
            <person name="Wong G.K."/>
            <person name="Yang H."/>
        </authorList>
    </citation>
    <scope>NUCLEOTIDE SEQUENCE [LARGE SCALE GENOMIC DNA]</scope>
</reference>
<feature type="compositionally biased region" description="Polar residues" evidence="1">
    <location>
        <begin position="26"/>
        <end position="35"/>
    </location>
</feature>
<accession>A3BXL6</accession>
<dbReference type="EMBL" id="CM000146">
    <property type="protein sequence ID" value="EAZ44305.1"/>
    <property type="molecule type" value="Genomic_DNA"/>
</dbReference>
<organism evidence="2">
    <name type="scientific">Oryza sativa subsp. japonica</name>
    <name type="common">Rice</name>
    <dbReference type="NCBI Taxonomy" id="39947"/>
    <lineage>
        <taxon>Eukaryota</taxon>
        <taxon>Viridiplantae</taxon>
        <taxon>Streptophyta</taxon>
        <taxon>Embryophyta</taxon>
        <taxon>Tracheophyta</taxon>
        <taxon>Spermatophyta</taxon>
        <taxon>Magnoliopsida</taxon>
        <taxon>Liliopsida</taxon>
        <taxon>Poales</taxon>
        <taxon>Poaceae</taxon>
        <taxon>BOP clade</taxon>
        <taxon>Oryzoideae</taxon>
        <taxon>Oryzeae</taxon>
        <taxon>Oryzinae</taxon>
        <taxon>Oryza</taxon>
        <taxon>Oryza sativa</taxon>
    </lineage>
</organism>
<evidence type="ECO:0000256" key="1">
    <source>
        <dbReference type="SAM" id="MobiDB-lite"/>
    </source>
</evidence>
<sequence length="175" mass="19053">MVLLQQHASTRQQGSTGRGRWRRSTPAGTRASQSRSPPPTILSFGGRADAAELFASVVAAVRDTELVPCCRRRILLIVVDAVAFRTTGKLLTDPICFLGTSTQRSSPVIDAFIREGISQQQATTFPGTLLESSFIATNRSEEVHPPLNTATRVGRAIIRKQNADPKRSKVAKKNK</sequence>
<evidence type="ECO:0000313" key="2">
    <source>
        <dbReference type="EMBL" id="EAZ44305.1"/>
    </source>
</evidence>
<feature type="region of interest" description="Disordered" evidence="1">
    <location>
        <begin position="1"/>
        <end position="40"/>
    </location>
</feature>
<dbReference type="AlphaFoldDB" id="A3BXL6"/>
<protein>
    <submittedName>
        <fullName evidence="2">Uncharacterized protein</fullName>
    </submittedName>
</protein>
<reference evidence="2" key="2">
    <citation type="submission" date="2008-12" db="EMBL/GenBank/DDBJ databases">
        <title>Improved gene annotation of the rice (Oryza sativa) genomes.</title>
        <authorList>
            <person name="Wang J."/>
            <person name="Li R."/>
            <person name="Fan W."/>
            <person name="Huang Q."/>
            <person name="Zhang J."/>
            <person name="Zhou Y."/>
            <person name="Hu Y."/>
            <person name="Zi S."/>
            <person name="Li J."/>
            <person name="Ni P."/>
            <person name="Zheng H."/>
            <person name="Zhang Y."/>
            <person name="Zhao M."/>
            <person name="Hao Q."/>
            <person name="McDermott J."/>
            <person name="Samudrala R."/>
            <person name="Kristiansen K."/>
            <person name="Wong G.K.-S."/>
        </authorList>
    </citation>
    <scope>NUCLEOTIDE SEQUENCE</scope>
</reference>